<protein>
    <recommendedName>
        <fullName evidence="1">Retrotransposon gag domain-containing protein</fullName>
    </recommendedName>
</protein>
<feature type="domain" description="Retrotransposon gag" evidence="1">
    <location>
        <begin position="75"/>
        <end position="135"/>
    </location>
</feature>
<proteinExistence type="predicted"/>
<evidence type="ECO:0000259" key="1">
    <source>
        <dbReference type="Pfam" id="PF03732"/>
    </source>
</evidence>
<dbReference type="InParanoid" id="A0A3B5JZ66"/>
<dbReference type="Ensembl" id="ENSTRUT00000055321.2">
    <property type="protein sequence ID" value="ENSTRUP00000048887.2"/>
    <property type="gene ID" value="ENSTRUG00000024783.2"/>
</dbReference>
<dbReference type="AlphaFoldDB" id="A0A3B5JZ66"/>
<reference evidence="2 3" key="1">
    <citation type="journal article" date="2011" name="Genome Biol. Evol.">
        <title>Integration of the genetic map and genome assembly of fugu facilitates insights into distinct features of genome evolution in teleosts and mammals.</title>
        <authorList>
            <person name="Kai W."/>
            <person name="Kikuchi K."/>
            <person name="Tohari S."/>
            <person name="Chew A.K."/>
            <person name="Tay A."/>
            <person name="Fujiwara A."/>
            <person name="Hosoya S."/>
            <person name="Suetake H."/>
            <person name="Naruse K."/>
            <person name="Brenner S."/>
            <person name="Suzuki Y."/>
            <person name="Venkatesh B."/>
        </authorList>
    </citation>
    <scope>NUCLEOTIDE SEQUENCE [LARGE SCALE GENOMIC DNA]</scope>
</reference>
<dbReference type="Pfam" id="PF03732">
    <property type="entry name" value="Retrotrans_gag"/>
    <property type="match status" value="1"/>
</dbReference>
<organism evidence="2 3">
    <name type="scientific">Takifugu rubripes</name>
    <name type="common">Japanese pufferfish</name>
    <name type="synonym">Fugu rubripes</name>
    <dbReference type="NCBI Taxonomy" id="31033"/>
    <lineage>
        <taxon>Eukaryota</taxon>
        <taxon>Metazoa</taxon>
        <taxon>Chordata</taxon>
        <taxon>Craniata</taxon>
        <taxon>Vertebrata</taxon>
        <taxon>Euteleostomi</taxon>
        <taxon>Actinopterygii</taxon>
        <taxon>Neopterygii</taxon>
        <taxon>Teleostei</taxon>
        <taxon>Neoteleostei</taxon>
        <taxon>Acanthomorphata</taxon>
        <taxon>Eupercaria</taxon>
        <taxon>Tetraodontiformes</taxon>
        <taxon>Tetradontoidea</taxon>
        <taxon>Tetraodontidae</taxon>
        <taxon>Takifugu</taxon>
    </lineage>
</organism>
<accession>A0A3B5JZ66</accession>
<reference evidence="2" key="2">
    <citation type="submission" date="2025-08" db="UniProtKB">
        <authorList>
            <consortium name="Ensembl"/>
        </authorList>
    </citation>
    <scope>IDENTIFICATION</scope>
</reference>
<sequence length="137" mass="15263">FHDQLLNIHHALSRHGALLGQHKQLLQALVENRTHVAKAVADLMQQSCPILTSQRTSIRLFSNDFSKVFYLGGLLQGKELAWAEAVSSHNCLETMTYAELEGSLKAVFDHPDQPGDATTRLLSLHQGNRSVADFLEF</sequence>
<evidence type="ECO:0000313" key="3">
    <source>
        <dbReference type="Proteomes" id="UP000005226"/>
    </source>
</evidence>
<dbReference type="InterPro" id="IPR005162">
    <property type="entry name" value="Retrotrans_gag_dom"/>
</dbReference>
<dbReference type="Proteomes" id="UP000005226">
    <property type="component" value="Chromosome 21"/>
</dbReference>
<keyword evidence="3" id="KW-1185">Reference proteome</keyword>
<reference evidence="2" key="3">
    <citation type="submission" date="2025-09" db="UniProtKB">
        <authorList>
            <consortium name="Ensembl"/>
        </authorList>
    </citation>
    <scope>IDENTIFICATION</scope>
</reference>
<name>A0A3B5JZ66_TAKRU</name>
<evidence type="ECO:0000313" key="2">
    <source>
        <dbReference type="Ensembl" id="ENSTRUP00000048887.2"/>
    </source>
</evidence>